<comment type="caution">
    <text evidence="1">The sequence shown here is derived from an EMBL/GenBank/DDBJ whole genome shotgun (WGS) entry which is preliminary data.</text>
</comment>
<proteinExistence type="predicted"/>
<name>A0ACC3YW53_COLTU</name>
<dbReference type="EMBL" id="VUJX02000005">
    <property type="protein sequence ID" value="KAL0936116.1"/>
    <property type="molecule type" value="Genomic_DNA"/>
</dbReference>
<accession>A0ACC3YW53</accession>
<evidence type="ECO:0000313" key="1">
    <source>
        <dbReference type="EMBL" id="KAL0936116.1"/>
    </source>
</evidence>
<reference evidence="1 2" key="1">
    <citation type="journal article" date="2020" name="Phytopathology">
        <title>Genome Sequence Resources of Colletotrichum truncatum, C. plurivorum, C. musicola, and C. sojae: Four Species Pathogenic to Soybean (Glycine max).</title>
        <authorList>
            <person name="Rogerio F."/>
            <person name="Boufleur T.R."/>
            <person name="Ciampi-Guillardi M."/>
            <person name="Sukno S.A."/>
            <person name="Thon M.R."/>
            <person name="Massola Junior N.S."/>
            <person name="Baroncelli R."/>
        </authorList>
    </citation>
    <scope>NUCLEOTIDE SEQUENCE [LARGE SCALE GENOMIC DNA]</scope>
    <source>
        <strain evidence="1 2">CMES1059</strain>
    </source>
</reference>
<evidence type="ECO:0000313" key="2">
    <source>
        <dbReference type="Proteomes" id="UP000805649"/>
    </source>
</evidence>
<sequence length="76" mass="7671">MAILFSLSLRVSPLPSTPASPPGETSMQAQCEGPSPTGQEAPLLTRKEDDTGEAATSGSGGMGLSNGGAARWIRLA</sequence>
<keyword evidence="2" id="KW-1185">Reference proteome</keyword>
<organism evidence="1 2">
    <name type="scientific">Colletotrichum truncatum</name>
    <name type="common">Anthracnose fungus</name>
    <name type="synonym">Colletotrichum capsici</name>
    <dbReference type="NCBI Taxonomy" id="5467"/>
    <lineage>
        <taxon>Eukaryota</taxon>
        <taxon>Fungi</taxon>
        <taxon>Dikarya</taxon>
        <taxon>Ascomycota</taxon>
        <taxon>Pezizomycotina</taxon>
        <taxon>Sordariomycetes</taxon>
        <taxon>Hypocreomycetidae</taxon>
        <taxon>Glomerellales</taxon>
        <taxon>Glomerellaceae</taxon>
        <taxon>Colletotrichum</taxon>
        <taxon>Colletotrichum truncatum species complex</taxon>
    </lineage>
</organism>
<dbReference type="Proteomes" id="UP000805649">
    <property type="component" value="Unassembled WGS sequence"/>
</dbReference>
<gene>
    <name evidence="1" type="ORF">CTRU02_208331</name>
</gene>
<protein>
    <submittedName>
        <fullName evidence="1">Uncharacterized protein</fullName>
    </submittedName>
</protein>